<evidence type="ECO:0000313" key="3">
    <source>
        <dbReference type="Proteomes" id="UP001285441"/>
    </source>
</evidence>
<keyword evidence="3" id="KW-1185">Reference proteome</keyword>
<feature type="chain" id="PRO_5042057718" evidence="1">
    <location>
        <begin position="21"/>
        <end position="189"/>
    </location>
</feature>
<name>A0AAE0K8A1_9PEZI</name>
<evidence type="ECO:0000256" key="1">
    <source>
        <dbReference type="SAM" id="SignalP"/>
    </source>
</evidence>
<gene>
    <name evidence="2" type="ORF">B0H63DRAFT_283675</name>
</gene>
<reference evidence="2" key="2">
    <citation type="submission" date="2023-06" db="EMBL/GenBank/DDBJ databases">
        <authorList>
            <consortium name="Lawrence Berkeley National Laboratory"/>
            <person name="Haridas S."/>
            <person name="Hensen N."/>
            <person name="Bonometti L."/>
            <person name="Westerberg I."/>
            <person name="Brannstrom I.O."/>
            <person name="Guillou S."/>
            <person name="Cros-Aarteil S."/>
            <person name="Calhoun S."/>
            <person name="Kuo A."/>
            <person name="Mondo S."/>
            <person name="Pangilinan J."/>
            <person name="Riley R."/>
            <person name="LaButti K."/>
            <person name="Andreopoulos B."/>
            <person name="Lipzen A."/>
            <person name="Chen C."/>
            <person name="Yanf M."/>
            <person name="Daum C."/>
            <person name="Ng V."/>
            <person name="Clum A."/>
            <person name="Steindorff A."/>
            <person name="Ohm R."/>
            <person name="Martin F."/>
            <person name="Silar P."/>
            <person name="Natvig D."/>
            <person name="Lalanne C."/>
            <person name="Gautier V."/>
            <person name="Ament-velasquez S.L."/>
            <person name="Kruys A."/>
            <person name="Hutchinson M.I."/>
            <person name="Powell A.J."/>
            <person name="Barry K."/>
            <person name="Miller A.N."/>
            <person name="Grigoriev I.V."/>
            <person name="Debuchy R."/>
            <person name="Gladieux P."/>
            <person name="Thoren M.H."/>
            <person name="Johannesson H."/>
        </authorList>
    </citation>
    <scope>NUCLEOTIDE SEQUENCE</scope>
    <source>
        <strain evidence="2">CBS 232.78</strain>
    </source>
</reference>
<dbReference type="EMBL" id="JAULSW010000008">
    <property type="protein sequence ID" value="KAK3371948.1"/>
    <property type="molecule type" value="Genomic_DNA"/>
</dbReference>
<dbReference type="AlphaFoldDB" id="A0AAE0K8A1"/>
<evidence type="ECO:0000313" key="2">
    <source>
        <dbReference type="EMBL" id="KAK3371948.1"/>
    </source>
</evidence>
<comment type="caution">
    <text evidence="2">The sequence shown here is derived from an EMBL/GenBank/DDBJ whole genome shotgun (WGS) entry which is preliminary data.</text>
</comment>
<reference evidence="2" key="1">
    <citation type="journal article" date="2023" name="Mol. Phylogenet. Evol.">
        <title>Genome-scale phylogeny and comparative genomics of the fungal order Sordariales.</title>
        <authorList>
            <person name="Hensen N."/>
            <person name="Bonometti L."/>
            <person name="Westerberg I."/>
            <person name="Brannstrom I.O."/>
            <person name="Guillou S."/>
            <person name="Cros-Aarteil S."/>
            <person name="Calhoun S."/>
            <person name="Haridas S."/>
            <person name="Kuo A."/>
            <person name="Mondo S."/>
            <person name="Pangilinan J."/>
            <person name="Riley R."/>
            <person name="LaButti K."/>
            <person name="Andreopoulos B."/>
            <person name="Lipzen A."/>
            <person name="Chen C."/>
            <person name="Yan M."/>
            <person name="Daum C."/>
            <person name="Ng V."/>
            <person name="Clum A."/>
            <person name="Steindorff A."/>
            <person name="Ohm R.A."/>
            <person name="Martin F."/>
            <person name="Silar P."/>
            <person name="Natvig D.O."/>
            <person name="Lalanne C."/>
            <person name="Gautier V."/>
            <person name="Ament-Velasquez S.L."/>
            <person name="Kruys A."/>
            <person name="Hutchinson M.I."/>
            <person name="Powell A.J."/>
            <person name="Barry K."/>
            <person name="Miller A.N."/>
            <person name="Grigoriev I.V."/>
            <person name="Debuchy R."/>
            <person name="Gladieux P."/>
            <person name="Hiltunen Thoren M."/>
            <person name="Johannesson H."/>
        </authorList>
    </citation>
    <scope>NUCLEOTIDE SEQUENCE</scope>
    <source>
        <strain evidence="2">CBS 232.78</strain>
    </source>
</reference>
<keyword evidence="1" id="KW-0732">Signal</keyword>
<protein>
    <submittedName>
        <fullName evidence="2">Uncharacterized protein</fullName>
    </submittedName>
</protein>
<accession>A0AAE0K8A1</accession>
<feature type="signal peptide" evidence="1">
    <location>
        <begin position="1"/>
        <end position="20"/>
    </location>
</feature>
<organism evidence="2 3">
    <name type="scientific">Podospora didyma</name>
    <dbReference type="NCBI Taxonomy" id="330526"/>
    <lineage>
        <taxon>Eukaryota</taxon>
        <taxon>Fungi</taxon>
        <taxon>Dikarya</taxon>
        <taxon>Ascomycota</taxon>
        <taxon>Pezizomycotina</taxon>
        <taxon>Sordariomycetes</taxon>
        <taxon>Sordariomycetidae</taxon>
        <taxon>Sordariales</taxon>
        <taxon>Podosporaceae</taxon>
        <taxon>Podospora</taxon>
    </lineage>
</organism>
<proteinExistence type="predicted"/>
<dbReference type="Proteomes" id="UP001285441">
    <property type="component" value="Unassembled WGS sequence"/>
</dbReference>
<sequence>MFCPACLSVFSLRVIRVCVCDAVVVQMSRRSISLASSRHVCREEVALFHLPLRLSVFCLTVCATMCHTCCCSGSDGSPHVYSREVVRLHVVSAPATLVEVMSCQCRTKGIEEKERGMNNGLEDRQQKRKEQNHITLPPLGWILFSFNSNLPTPNLAVASELSQVCAFVSSSAKMTDSFMVTASLHGRYL</sequence>